<evidence type="ECO:0000313" key="1">
    <source>
        <dbReference type="EMBL" id="PNR61968.1"/>
    </source>
</evidence>
<reference evidence="1 3" key="1">
    <citation type="journal article" date="2008" name="Science">
        <title>The Physcomitrella genome reveals evolutionary insights into the conquest of land by plants.</title>
        <authorList>
            <person name="Rensing S."/>
            <person name="Lang D."/>
            <person name="Zimmer A."/>
            <person name="Terry A."/>
            <person name="Salamov A."/>
            <person name="Shapiro H."/>
            <person name="Nishiyama T."/>
            <person name="Perroud P.-F."/>
            <person name="Lindquist E."/>
            <person name="Kamisugi Y."/>
            <person name="Tanahashi T."/>
            <person name="Sakakibara K."/>
            <person name="Fujita T."/>
            <person name="Oishi K."/>
            <person name="Shin-I T."/>
            <person name="Kuroki Y."/>
            <person name="Toyoda A."/>
            <person name="Suzuki Y."/>
            <person name="Hashimoto A."/>
            <person name="Yamaguchi K."/>
            <person name="Sugano A."/>
            <person name="Kohara Y."/>
            <person name="Fujiyama A."/>
            <person name="Anterola A."/>
            <person name="Aoki S."/>
            <person name="Ashton N."/>
            <person name="Barbazuk W.B."/>
            <person name="Barker E."/>
            <person name="Bennetzen J."/>
            <person name="Bezanilla M."/>
            <person name="Blankenship R."/>
            <person name="Cho S.H."/>
            <person name="Dutcher S."/>
            <person name="Estelle M."/>
            <person name="Fawcett J.A."/>
            <person name="Gundlach H."/>
            <person name="Hanada K."/>
            <person name="Heyl A."/>
            <person name="Hicks K.A."/>
            <person name="Hugh J."/>
            <person name="Lohr M."/>
            <person name="Mayer K."/>
            <person name="Melkozernov A."/>
            <person name="Murata T."/>
            <person name="Nelson D."/>
            <person name="Pils B."/>
            <person name="Prigge M."/>
            <person name="Reiss B."/>
            <person name="Renner T."/>
            <person name="Rombauts S."/>
            <person name="Rushton P."/>
            <person name="Sanderfoot A."/>
            <person name="Schween G."/>
            <person name="Shiu S.-H."/>
            <person name="Stueber K."/>
            <person name="Theodoulou F.L."/>
            <person name="Tu H."/>
            <person name="Van de Peer Y."/>
            <person name="Verrier P.J."/>
            <person name="Waters E."/>
            <person name="Wood A."/>
            <person name="Yang L."/>
            <person name="Cove D."/>
            <person name="Cuming A."/>
            <person name="Hasebe M."/>
            <person name="Lucas S."/>
            <person name="Mishler D.B."/>
            <person name="Reski R."/>
            <person name="Grigoriev I."/>
            <person name="Quatrano R.S."/>
            <person name="Boore J.L."/>
        </authorList>
    </citation>
    <scope>NUCLEOTIDE SEQUENCE [LARGE SCALE GENOMIC DNA]</scope>
    <source>
        <strain evidence="2 3">cv. Gransden 2004</strain>
    </source>
</reference>
<organism evidence="1">
    <name type="scientific">Physcomitrium patens</name>
    <name type="common">Spreading-leaved earth moss</name>
    <name type="synonym">Physcomitrella patens</name>
    <dbReference type="NCBI Taxonomy" id="3218"/>
    <lineage>
        <taxon>Eukaryota</taxon>
        <taxon>Viridiplantae</taxon>
        <taxon>Streptophyta</taxon>
        <taxon>Embryophyta</taxon>
        <taxon>Bryophyta</taxon>
        <taxon>Bryophytina</taxon>
        <taxon>Bryopsida</taxon>
        <taxon>Funariidae</taxon>
        <taxon>Funariales</taxon>
        <taxon>Funariaceae</taxon>
        <taxon>Physcomitrium</taxon>
    </lineage>
</organism>
<proteinExistence type="predicted"/>
<name>A0A2K1L7F7_PHYPA</name>
<sequence length="93" mass="10478">MCLLFRIGTRGLKISHQVRILLRSTITSNHRSNNIDLTAFAPFKILKTSTIGLGTGISSVAGLQVPEKLESPNLRAKTQERLHNFAQFRIMRF</sequence>
<dbReference type="Gramene" id="Pp3c1_8460V3.2">
    <property type="protein sequence ID" value="Pp3c1_8460V3.2"/>
    <property type="gene ID" value="Pp3c1_8460"/>
</dbReference>
<dbReference type="Gramene" id="Pp3c1_8460V3.1">
    <property type="protein sequence ID" value="Pp3c1_8460V3.1"/>
    <property type="gene ID" value="Pp3c1_8460"/>
</dbReference>
<dbReference type="EMBL" id="ABEU02000001">
    <property type="protein sequence ID" value="PNR61968.1"/>
    <property type="molecule type" value="Genomic_DNA"/>
</dbReference>
<evidence type="ECO:0000313" key="2">
    <source>
        <dbReference type="EnsemblPlants" id="Pp3c1_8460V3.1"/>
    </source>
</evidence>
<accession>A0A2K1L7F7</accession>
<protein>
    <submittedName>
        <fullName evidence="1 2">Uncharacterized protein</fullName>
    </submittedName>
</protein>
<dbReference type="InParanoid" id="A0A2K1L7F7"/>
<dbReference type="EnsemblPlants" id="Pp3c1_8460V3.2">
    <property type="protein sequence ID" value="Pp3c1_8460V3.2"/>
    <property type="gene ID" value="Pp3c1_8460"/>
</dbReference>
<reference evidence="2" key="3">
    <citation type="submission" date="2020-12" db="UniProtKB">
        <authorList>
            <consortium name="EnsemblPlants"/>
        </authorList>
    </citation>
    <scope>IDENTIFICATION</scope>
</reference>
<evidence type="ECO:0000313" key="3">
    <source>
        <dbReference type="Proteomes" id="UP000006727"/>
    </source>
</evidence>
<dbReference type="Proteomes" id="UP000006727">
    <property type="component" value="Chromosome 1"/>
</dbReference>
<dbReference type="EnsemblPlants" id="Pp3c1_8460V3.1">
    <property type="protein sequence ID" value="Pp3c1_8460V3.1"/>
    <property type="gene ID" value="Pp3c1_8460"/>
</dbReference>
<keyword evidence="3" id="KW-1185">Reference proteome</keyword>
<dbReference type="AlphaFoldDB" id="A0A2K1L7F7"/>
<gene>
    <name evidence="1" type="ORF">PHYPA_000392</name>
</gene>
<reference evidence="1 3" key="2">
    <citation type="journal article" date="2018" name="Plant J.">
        <title>The Physcomitrella patens chromosome-scale assembly reveals moss genome structure and evolution.</title>
        <authorList>
            <person name="Lang D."/>
            <person name="Ullrich K.K."/>
            <person name="Murat F."/>
            <person name="Fuchs J."/>
            <person name="Jenkins J."/>
            <person name="Haas F.B."/>
            <person name="Piednoel M."/>
            <person name="Gundlach H."/>
            <person name="Van Bel M."/>
            <person name="Meyberg R."/>
            <person name="Vives C."/>
            <person name="Morata J."/>
            <person name="Symeonidi A."/>
            <person name="Hiss M."/>
            <person name="Muchero W."/>
            <person name="Kamisugi Y."/>
            <person name="Saleh O."/>
            <person name="Blanc G."/>
            <person name="Decker E.L."/>
            <person name="van Gessel N."/>
            <person name="Grimwood J."/>
            <person name="Hayes R.D."/>
            <person name="Graham S.W."/>
            <person name="Gunter L.E."/>
            <person name="McDaniel S.F."/>
            <person name="Hoernstein S.N.W."/>
            <person name="Larsson A."/>
            <person name="Li F.W."/>
            <person name="Perroud P.F."/>
            <person name="Phillips J."/>
            <person name="Ranjan P."/>
            <person name="Rokshar D.S."/>
            <person name="Rothfels C.J."/>
            <person name="Schneider L."/>
            <person name="Shu S."/>
            <person name="Stevenson D.W."/>
            <person name="Thummler F."/>
            <person name="Tillich M."/>
            <person name="Villarreal Aguilar J.C."/>
            <person name="Widiez T."/>
            <person name="Wong G.K."/>
            <person name="Wymore A."/>
            <person name="Zhang Y."/>
            <person name="Zimmer A.D."/>
            <person name="Quatrano R.S."/>
            <person name="Mayer K.F.X."/>
            <person name="Goodstein D."/>
            <person name="Casacuberta J.M."/>
            <person name="Vandepoele K."/>
            <person name="Reski R."/>
            <person name="Cuming A.C."/>
            <person name="Tuskan G.A."/>
            <person name="Maumus F."/>
            <person name="Salse J."/>
            <person name="Schmutz J."/>
            <person name="Rensing S.A."/>
        </authorList>
    </citation>
    <scope>NUCLEOTIDE SEQUENCE [LARGE SCALE GENOMIC DNA]</scope>
    <source>
        <strain evidence="2 3">cv. Gransden 2004</strain>
    </source>
</reference>